<dbReference type="Pfam" id="PF03334">
    <property type="entry name" value="PhaG_MnhG_YufB"/>
    <property type="match status" value="1"/>
</dbReference>
<organism evidence="3 4">
    <name type="scientific">Rhodoglobus vestalii</name>
    <dbReference type="NCBI Taxonomy" id="193384"/>
    <lineage>
        <taxon>Bacteria</taxon>
        <taxon>Bacillati</taxon>
        <taxon>Actinomycetota</taxon>
        <taxon>Actinomycetes</taxon>
        <taxon>Micrococcales</taxon>
        <taxon>Microbacteriaceae</taxon>
        <taxon>Rhodoglobus</taxon>
    </lineage>
</organism>
<evidence type="ECO:0000313" key="4">
    <source>
        <dbReference type="Proteomes" id="UP000316560"/>
    </source>
</evidence>
<dbReference type="GO" id="GO:0015385">
    <property type="term" value="F:sodium:proton antiporter activity"/>
    <property type="evidence" value="ECO:0007669"/>
    <property type="project" value="TreeGrafter"/>
</dbReference>
<evidence type="ECO:0000256" key="1">
    <source>
        <dbReference type="ARBA" id="ARBA00008404"/>
    </source>
</evidence>
<dbReference type="AlphaFoldDB" id="A0A8H2K5X3"/>
<dbReference type="Proteomes" id="UP000316560">
    <property type="component" value="Unassembled WGS sequence"/>
</dbReference>
<keyword evidence="2" id="KW-0472">Membrane</keyword>
<dbReference type="PANTHER" id="PTHR34703">
    <property type="entry name" value="ANTIPORTER SUBUNIT MNHG2-RELATED"/>
    <property type="match status" value="1"/>
</dbReference>
<feature type="transmembrane region" description="Helical" evidence="2">
    <location>
        <begin position="6"/>
        <end position="30"/>
    </location>
</feature>
<accession>A0A8H2K5X3</accession>
<feature type="transmembrane region" description="Helical" evidence="2">
    <location>
        <begin position="42"/>
        <end position="61"/>
    </location>
</feature>
<comment type="similarity">
    <text evidence="1">Belongs to the CPA3 antiporters (TC 2.A.63) subunit G family.</text>
</comment>
<dbReference type="PANTHER" id="PTHR34703:SF1">
    <property type="entry name" value="ANTIPORTER SUBUNIT MNHG2-RELATED"/>
    <property type="match status" value="1"/>
</dbReference>
<evidence type="ECO:0000256" key="2">
    <source>
        <dbReference type="SAM" id="Phobius"/>
    </source>
</evidence>
<evidence type="ECO:0000313" key="3">
    <source>
        <dbReference type="EMBL" id="TQO19760.1"/>
    </source>
</evidence>
<dbReference type="RefSeq" id="WP_246078114.1">
    <property type="nucleotide sequence ID" value="NZ_VFRA01000001.1"/>
</dbReference>
<proteinExistence type="inferred from homology"/>
<keyword evidence="2" id="KW-1133">Transmembrane helix</keyword>
<sequence length="134" mass="14187">MTTETIPDLIAAILLVLGGILTLAAGVGLVRFPDAPSRLHASTKPQVLGLVLVLIALALSARSWSMMLVLIPIFVFQMLTAPISAHFVARAAYRMGNFRKDLVFVDDLADAIAQANAEPASDQAESTKPASDDS</sequence>
<dbReference type="NCBIfam" id="TIGR01300">
    <property type="entry name" value="CPA3_mnhG_phaG"/>
    <property type="match status" value="1"/>
</dbReference>
<comment type="caution">
    <text evidence="3">The sequence shown here is derived from an EMBL/GenBank/DDBJ whole genome shotgun (WGS) entry which is preliminary data.</text>
</comment>
<dbReference type="InterPro" id="IPR005133">
    <property type="entry name" value="PhaG_MnhG_YufB"/>
</dbReference>
<feature type="transmembrane region" description="Helical" evidence="2">
    <location>
        <begin position="67"/>
        <end position="89"/>
    </location>
</feature>
<protein>
    <submittedName>
        <fullName evidence="3">Multisubunit sodium/proton antiporter MrpG subunit</fullName>
    </submittedName>
</protein>
<gene>
    <name evidence="3" type="ORF">FB472_1337</name>
</gene>
<name>A0A8H2K5X3_9MICO</name>
<keyword evidence="4" id="KW-1185">Reference proteome</keyword>
<dbReference type="EMBL" id="VFRA01000001">
    <property type="protein sequence ID" value="TQO19760.1"/>
    <property type="molecule type" value="Genomic_DNA"/>
</dbReference>
<dbReference type="NCBIfam" id="NF009314">
    <property type="entry name" value="PRK12674.1-2"/>
    <property type="match status" value="1"/>
</dbReference>
<keyword evidence="2" id="KW-0812">Transmembrane</keyword>
<reference evidence="3 4" key="1">
    <citation type="submission" date="2019-06" db="EMBL/GenBank/DDBJ databases">
        <title>Sequencing the genomes of 1000 actinobacteria strains.</title>
        <authorList>
            <person name="Klenk H.-P."/>
        </authorList>
    </citation>
    <scope>NUCLEOTIDE SEQUENCE [LARGE SCALE GENOMIC DNA]</scope>
    <source>
        <strain evidence="3 4">DSM 21947</strain>
    </source>
</reference>